<evidence type="ECO:0000313" key="2">
    <source>
        <dbReference type="Proteomes" id="UP000035063"/>
    </source>
</evidence>
<accession>A0ABM7ENT4</accession>
<dbReference type="RefSeq" id="WP_021648387.1">
    <property type="nucleotide sequence ID" value="NZ_AP012323.1"/>
</dbReference>
<gene>
    <name evidence="1" type="ORF">BBBF_0132</name>
</gene>
<reference evidence="1 2" key="1">
    <citation type="submission" date="2012-02" db="EMBL/GenBank/DDBJ databases">
        <title>Complete genome sequence of Bifidobacterium bifidum JCM 1255.</title>
        <authorList>
            <person name="Toh H."/>
            <person name="Oshima K."/>
            <person name="Morita H."/>
            <person name="Hattori M."/>
        </authorList>
    </citation>
    <scope>NUCLEOTIDE SEQUENCE [LARGE SCALE GENOMIC DNA]</scope>
    <source>
        <strain evidence="1 2">JCM 1255</strain>
    </source>
</reference>
<reference evidence="2" key="2">
    <citation type="journal article" date="2015" name="J. Biotechnol.">
        <title>Complete genome sequence of Bifidobacterium bifidum JCM 1255(T) isolated from feces of a breast-fed infant.</title>
        <authorList>
            <person name="Morita H."/>
            <person name="Toh H."/>
            <person name="Oshima K."/>
            <person name="Nakano A."/>
            <person name="Shindo C."/>
            <person name="Komiya K."/>
            <person name="Arakawa K."/>
            <person name="Suda W."/>
            <person name="Honda K."/>
            <person name="Hattori M."/>
        </authorList>
    </citation>
    <scope>NUCLEOTIDE SEQUENCE [LARGE SCALE GENOMIC DNA]</scope>
    <source>
        <strain evidence="2">JCM 1255</strain>
    </source>
</reference>
<dbReference type="Proteomes" id="UP000035063">
    <property type="component" value="Chromosome"/>
</dbReference>
<dbReference type="EMBL" id="AP012323">
    <property type="protein sequence ID" value="BAQ97339.1"/>
    <property type="molecule type" value="Genomic_DNA"/>
</dbReference>
<organism evidence="1 2">
    <name type="scientific">Bifidobacterium bifidum ATCC 29521 = JCM 1255 = DSM 20456</name>
    <dbReference type="NCBI Taxonomy" id="500634"/>
    <lineage>
        <taxon>Bacteria</taxon>
        <taxon>Bacillati</taxon>
        <taxon>Actinomycetota</taxon>
        <taxon>Actinomycetes</taxon>
        <taxon>Bifidobacteriales</taxon>
        <taxon>Bifidobacteriaceae</taxon>
        <taxon>Bifidobacterium</taxon>
    </lineage>
</organism>
<keyword evidence="2" id="KW-1185">Reference proteome</keyword>
<proteinExistence type="predicted"/>
<name>A0ABM7ENT4_BIFBI</name>
<protein>
    <submittedName>
        <fullName evidence="1">Uncharacterized protein</fullName>
    </submittedName>
</protein>
<sequence>MTNAISDQQIEELCRKAWEHSPQGAYETYGIPNRYVTGIGRNEFHTRVRYPNTTD</sequence>
<evidence type="ECO:0000313" key="1">
    <source>
        <dbReference type="EMBL" id="BAQ97339.1"/>
    </source>
</evidence>